<keyword evidence="2" id="KW-1185">Reference proteome</keyword>
<sequence length="37" mass="4110">MTLWDEEAAVPVAYTSGLLYDVVPVQAQWSRARLIGC</sequence>
<reference evidence="1 2" key="1">
    <citation type="submission" date="2020-08" db="EMBL/GenBank/DDBJ databases">
        <title>Sequencing the genomes of 1000 actinobacteria strains.</title>
        <authorList>
            <person name="Klenk H.-P."/>
        </authorList>
    </citation>
    <scope>NUCLEOTIDE SEQUENCE [LARGE SCALE GENOMIC DNA]</scope>
    <source>
        <strain evidence="1 2">DSM 45886</strain>
    </source>
</reference>
<comment type="caution">
    <text evidence="1">The sequence shown here is derived from an EMBL/GenBank/DDBJ whole genome shotgun (WGS) entry which is preliminary data.</text>
</comment>
<dbReference type="Proteomes" id="UP000578819">
    <property type="component" value="Unassembled WGS sequence"/>
</dbReference>
<protein>
    <submittedName>
        <fullName evidence="1">Uncharacterized protein</fullName>
    </submittedName>
</protein>
<dbReference type="EMBL" id="JACHJW010000001">
    <property type="protein sequence ID" value="MBB4957474.1"/>
    <property type="molecule type" value="Genomic_DNA"/>
</dbReference>
<name>A0A7W7SMI4_9ACTN</name>
<evidence type="ECO:0000313" key="2">
    <source>
        <dbReference type="Proteomes" id="UP000578819"/>
    </source>
</evidence>
<organism evidence="1 2">
    <name type="scientific">Micromonospora polyrhachis</name>
    <dbReference type="NCBI Taxonomy" id="1282883"/>
    <lineage>
        <taxon>Bacteria</taxon>
        <taxon>Bacillati</taxon>
        <taxon>Actinomycetota</taxon>
        <taxon>Actinomycetes</taxon>
        <taxon>Micromonosporales</taxon>
        <taxon>Micromonosporaceae</taxon>
        <taxon>Micromonospora</taxon>
    </lineage>
</organism>
<dbReference type="AlphaFoldDB" id="A0A7W7SMI4"/>
<gene>
    <name evidence="1" type="ORF">FHR38_001207</name>
</gene>
<proteinExistence type="predicted"/>
<evidence type="ECO:0000313" key="1">
    <source>
        <dbReference type="EMBL" id="MBB4957474.1"/>
    </source>
</evidence>
<accession>A0A7W7SMI4</accession>